<feature type="compositionally biased region" description="Low complexity" evidence="1">
    <location>
        <begin position="21"/>
        <end position="35"/>
    </location>
</feature>
<proteinExistence type="predicted"/>
<evidence type="ECO:0000259" key="2">
    <source>
        <dbReference type="Pfam" id="PF03713"/>
    </source>
</evidence>
<feature type="domain" description="DUF305" evidence="2">
    <location>
        <begin position="35"/>
        <end position="114"/>
    </location>
</feature>
<dbReference type="Pfam" id="PF03713">
    <property type="entry name" value="DUF305"/>
    <property type="match status" value="1"/>
</dbReference>
<evidence type="ECO:0000256" key="1">
    <source>
        <dbReference type="SAM" id="MobiDB-lite"/>
    </source>
</evidence>
<name>A0A6J4KVH7_9HYPH</name>
<protein>
    <recommendedName>
        <fullName evidence="2">DUF305 domain-containing protein</fullName>
    </recommendedName>
</protein>
<reference evidence="3" key="1">
    <citation type="submission" date="2020-02" db="EMBL/GenBank/DDBJ databases">
        <authorList>
            <person name="Meier V. D."/>
        </authorList>
    </citation>
    <scope>NUCLEOTIDE SEQUENCE</scope>
    <source>
        <strain evidence="3">AVDCRST_MAG90</strain>
    </source>
</reference>
<feature type="region of interest" description="Disordered" evidence="1">
    <location>
        <begin position="20"/>
        <end position="39"/>
    </location>
</feature>
<organism evidence="3">
    <name type="scientific">uncultured Microvirga sp</name>
    <dbReference type="NCBI Taxonomy" id="412392"/>
    <lineage>
        <taxon>Bacteria</taxon>
        <taxon>Pseudomonadati</taxon>
        <taxon>Pseudomonadota</taxon>
        <taxon>Alphaproteobacteria</taxon>
        <taxon>Hyphomicrobiales</taxon>
        <taxon>Methylobacteriaceae</taxon>
        <taxon>Microvirga</taxon>
        <taxon>environmental samples</taxon>
    </lineage>
</organism>
<dbReference type="PROSITE" id="PS51318">
    <property type="entry name" value="TAT"/>
    <property type="match status" value="1"/>
</dbReference>
<dbReference type="AlphaFoldDB" id="A0A6J4KVH7"/>
<dbReference type="InterPro" id="IPR006311">
    <property type="entry name" value="TAT_signal"/>
</dbReference>
<dbReference type="PANTHER" id="PTHR36933">
    <property type="entry name" value="SLL0788 PROTEIN"/>
    <property type="match status" value="1"/>
</dbReference>
<sequence length="139" mass="14448">MTVSRRSLLVGTAAATIPVPASSQGHAGSHAHSVGPQDSFAPAMHQRMRSMMDAMDAAPTSGDPDRAFLAMMIPHHQGAVDMARLVLVHGRDPLTRQLAEEVIASQTTEIASLSGRLRALEGGATDAGGFPELSGTRGP</sequence>
<dbReference type="EMBL" id="CADCUC010000148">
    <property type="protein sequence ID" value="CAA9316590.1"/>
    <property type="molecule type" value="Genomic_DNA"/>
</dbReference>
<evidence type="ECO:0000313" key="3">
    <source>
        <dbReference type="EMBL" id="CAA9316590.1"/>
    </source>
</evidence>
<dbReference type="Gene3D" id="1.20.1260.10">
    <property type="match status" value="1"/>
</dbReference>
<gene>
    <name evidence="3" type="ORF">AVDCRST_MAG90-774</name>
</gene>
<dbReference type="PANTHER" id="PTHR36933:SF1">
    <property type="entry name" value="SLL0788 PROTEIN"/>
    <property type="match status" value="1"/>
</dbReference>
<dbReference type="InterPro" id="IPR005183">
    <property type="entry name" value="DUF305_CopM-like"/>
</dbReference>
<dbReference type="InterPro" id="IPR012347">
    <property type="entry name" value="Ferritin-like"/>
</dbReference>
<accession>A0A6J4KVH7</accession>